<evidence type="ECO:0000256" key="1">
    <source>
        <dbReference type="ARBA" id="ARBA00014901"/>
    </source>
</evidence>
<protein>
    <recommendedName>
        <fullName evidence="1">WD repeat-containing protein on Y chromosome</fullName>
    </recommendedName>
</protein>
<evidence type="ECO:0000256" key="2">
    <source>
        <dbReference type="ARBA" id="ARBA00022574"/>
    </source>
</evidence>
<keyword evidence="2 4" id="KW-0853">WD repeat</keyword>
<dbReference type="SMART" id="SM00320">
    <property type="entry name" value="WD40"/>
    <property type="match status" value="2"/>
</dbReference>
<evidence type="ECO:0000313" key="6">
    <source>
        <dbReference type="Proteomes" id="UP000015102"/>
    </source>
</evidence>
<evidence type="ECO:0000313" key="5">
    <source>
        <dbReference type="EnsemblMetazoa" id="MESCA006270-PA"/>
    </source>
</evidence>
<reference evidence="5" key="2">
    <citation type="submission" date="2015-06" db="UniProtKB">
        <authorList>
            <consortium name="EnsemblMetazoa"/>
        </authorList>
    </citation>
    <scope>IDENTIFICATION</scope>
</reference>
<keyword evidence="3" id="KW-0677">Repeat</keyword>
<dbReference type="InterPro" id="IPR001680">
    <property type="entry name" value="WD40_rpt"/>
</dbReference>
<dbReference type="Proteomes" id="UP000015102">
    <property type="component" value="Unassembled WGS sequence"/>
</dbReference>
<keyword evidence="6" id="KW-1185">Reference proteome</keyword>
<feature type="repeat" description="WD" evidence="4">
    <location>
        <begin position="111"/>
        <end position="145"/>
    </location>
</feature>
<dbReference type="Gene3D" id="2.130.10.10">
    <property type="entry name" value="YVTN repeat-like/Quinoprotein amine dehydrogenase"/>
    <property type="match status" value="1"/>
</dbReference>
<accession>T1GRI5</accession>
<dbReference type="EMBL" id="CAQQ02063661">
    <property type="status" value="NOT_ANNOTATED_CDS"/>
    <property type="molecule type" value="Genomic_DNA"/>
</dbReference>
<evidence type="ECO:0000256" key="4">
    <source>
        <dbReference type="PROSITE-ProRule" id="PRU00221"/>
    </source>
</evidence>
<sequence length="153" mass="17372">MLQSYGDLTRHFAYESRLAYYYNRDSRELVVAGRIVVAIKCCAKLRLDLTDGNTHSAPVSVVLYNKLFKNIVTCGLDSYIIVWDPFTGKRQLLMKNCHTRVIYGENVDIEITAACFNTMAQFLLTGARDGSVKIWNYNNATCIRNMNIESGVK</sequence>
<dbReference type="PANTHER" id="PTHR44324:SF6">
    <property type="entry name" value="EF-HAND CALCIUM BINDING DOMAIN 8"/>
    <property type="match status" value="1"/>
</dbReference>
<feature type="repeat" description="WD" evidence="4">
    <location>
        <begin position="52"/>
        <end position="84"/>
    </location>
</feature>
<dbReference type="InterPro" id="IPR051242">
    <property type="entry name" value="WD-EF-hand_domain"/>
</dbReference>
<dbReference type="AlphaFoldDB" id="T1GRI5"/>
<dbReference type="InterPro" id="IPR015943">
    <property type="entry name" value="WD40/YVTN_repeat-like_dom_sf"/>
</dbReference>
<dbReference type="STRING" id="36166.T1GRI5"/>
<dbReference type="Pfam" id="PF00400">
    <property type="entry name" value="WD40"/>
    <property type="match status" value="2"/>
</dbReference>
<name>T1GRI5_MEGSC</name>
<dbReference type="HOGENOM" id="CLU_1715343_0_0_1"/>
<reference evidence="6" key="1">
    <citation type="submission" date="2013-02" db="EMBL/GenBank/DDBJ databases">
        <authorList>
            <person name="Hughes D."/>
        </authorList>
    </citation>
    <scope>NUCLEOTIDE SEQUENCE</scope>
    <source>
        <strain>Durham</strain>
        <strain evidence="6">NC isolate 2 -- Noor lab</strain>
    </source>
</reference>
<dbReference type="SUPFAM" id="SSF50978">
    <property type="entry name" value="WD40 repeat-like"/>
    <property type="match status" value="1"/>
</dbReference>
<dbReference type="InterPro" id="IPR036322">
    <property type="entry name" value="WD40_repeat_dom_sf"/>
</dbReference>
<dbReference type="EnsemblMetazoa" id="MESCA006270-RA">
    <property type="protein sequence ID" value="MESCA006270-PA"/>
    <property type="gene ID" value="MESCA006270"/>
</dbReference>
<dbReference type="PANTHER" id="PTHR44324">
    <property type="entry name" value="WD40 REPEAT DOMAIN 95"/>
    <property type="match status" value="1"/>
</dbReference>
<organism evidence="5 6">
    <name type="scientific">Megaselia scalaris</name>
    <name type="common">Humpbacked fly</name>
    <name type="synonym">Phora scalaris</name>
    <dbReference type="NCBI Taxonomy" id="36166"/>
    <lineage>
        <taxon>Eukaryota</taxon>
        <taxon>Metazoa</taxon>
        <taxon>Ecdysozoa</taxon>
        <taxon>Arthropoda</taxon>
        <taxon>Hexapoda</taxon>
        <taxon>Insecta</taxon>
        <taxon>Pterygota</taxon>
        <taxon>Neoptera</taxon>
        <taxon>Endopterygota</taxon>
        <taxon>Diptera</taxon>
        <taxon>Brachycera</taxon>
        <taxon>Muscomorpha</taxon>
        <taxon>Platypezoidea</taxon>
        <taxon>Phoridae</taxon>
        <taxon>Megaseliini</taxon>
        <taxon>Megaselia</taxon>
    </lineage>
</organism>
<dbReference type="PROSITE" id="PS50082">
    <property type="entry name" value="WD_REPEATS_2"/>
    <property type="match status" value="2"/>
</dbReference>
<proteinExistence type="predicted"/>
<evidence type="ECO:0000256" key="3">
    <source>
        <dbReference type="ARBA" id="ARBA00022737"/>
    </source>
</evidence>